<evidence type="ECO:0000256" key="9">
    <source>
        <dbReference type="ARBA" id="ARBA00023180"/>
    </source>
</evidence>
<dbReference type="GO" id="GO:0005245">
    <property type="term" value="F:voltage-gated calcium channel activity"/>
    <property type="evidence" value="ECO:0007669"/>
    <property type="project" value="InterPro"/>
</dbReference>
<sequence>MSLKKYGMGKIHPEGGEAPRPEPALCEYALNVLHVDHPVRKKVYHLVTTKSFDFVIIFFILANSIVMAMTDYRVGCLGRNPEKEDFGFPDKNRCALNALVTLLNDYIFGAVFLLEMVLKVVAFGFAWEGENTYMSDKWNVLDFVCVLAWMVAQLRIGGMPNLTYFKSFRLLRPLKSLSKFPGLRAIVSTFLAAIPRLKDVVILLLFLLLVCSIACMQFFKGFLHYRCRVTRYPTRVPETWYQKCAFSDYPDGNCIKNRYFPTQAEFEAYRNATVTWDLATSAEWGNYSKSAAYAAIVATYNWGTLASDWACTSPRYNAATGYPHGVPVTAEYPGRRWNGGEFFGKANKRKLWAEPKRCIWIVDEDDTRPCSLPGNGGLHVCYKNARQQRGRYIDSSQYQNKANPHQSLSRQYTETTCASNYDEFGHRRFRYVPKLYKELKLRNTVPGAFEDWGRWSPSFFRSMYPEFIPELNYGYTNFDNIGFAMVSLFQAVTMEGWTDIMYMCMDVFSPTAAVVLFLGLFAVGSMLVLNLVLGVIADTLGDEEEAQEAQERAAAQEHQEHQQQQQHQRPNDDDLVPPTQQQQQQQQQQTECATPSRRILMREDSILRGVKRRAFLVESDATWRVTLLDVVQSAYFSNIIYACIGLNTLALCLDDYPRQSEWSQAMELINVALTLVFIIEMFMKLGAVGVAGYVEDQFNIFDGCIVIVSILDLLLAAGNVSFGGGAVFSALRCFRVFRIFKLAKSWTSLQVLLATIYETTQEIGNFLVLLLLFAFIFALAGQQLFANQFRFDEATGAKVAFDYEFPEDPDTVGRAKNYNFYRQSRGRKQVSTAFKNADPEMSNFDDFGLAFITVFGILTGESWNLVMYDMIRGTSFAIGTIYMGLTIIILSFCLMNMFLAILLSKFEDNEELSRPRASVASPGISSSSIRQINSFKKAARAVLVLKSTSSSVKPHEDSSSAKRLLPGASGGDDGLVALPPPQTLSSSSSSSSSLPPDAQHQHRRRRRVVAPNEHEEEDDDDGEAPQEPKKCQSTPPRAAEEDEPPFVEEEEEEEGGEEEGEEDKALGLFLPEHPVRKFCIGAIENPMFDRFIVVCICTSSVLLAMRTPLMNDKSDFLLTLDALDLVFTIVFFVECAMKITALGFLLNGPKSYIREPWNVLDFVIVCFGAADLMGGDSVRAFKALRVFRVFRPLRMLARSPGLRLVLNSLIVAIPSAFNVMVVCVLYMFIFAIMGVGFFKGQMNWCDVESYPLPDASLQEILDKPITLEHAIANGMFERVYNATNGESTCWLDWDKDFINGKSYFNYDTRVASEFSVGVEVARRERNVFFLSSKFSRDIEKPKNGVSKATLDFFAAHPHYLERTSFRANFEEDDDDKKIGNLDEYTPTSKDMCRCLFREEAAWTNSQYLNFDTVSNAFLLLFEIYSTEGWLDYMFQNVDQNGIEMQPIRDHRYRHEQRTPPRFYAFFYHVAFQVVGGFFVMQLFTGIIMENYMKLKARAESDGRAGILMTALQEQWVKTQHFLIHKIRPKRRLKPKIVAFHQIVEGDHKDRFEAAIMTCIVMNAVVMASDVFGQPPAATLAIAVINYCFAGIFAVEAVLKIGGIGWGAYWADASNRLDFIIVIGTLGGIVLTQAEIVSIGGVASVVRLFRIARIFRIFSSAKNMRKQIAALVSALPGLFNVAVVLMIIFLIWSILLVDMFAHIEYSSTIHPNANFQHVPIAVLTLIRFTTGENWNGFMHELAADHKTPGCYDAEKFLDVRTEMYRGSSQTNEYWQDKWCTRLDGGDRNVCPCQSFWKDGHLTDVCQKFSSYDGCCVPLAGCGDKWWAGLIIRTFDLLVTGVVLNLFVANILDAYQREDEEDELGLSGTDLDNFVEDWARFDENATWLIKVSQLKDLIQILDEPMGFGEQYVASHDELEIEILKLGLRVRKPNKSSEDDIGETRLHIMDVAMALGKRIVVKASGDDDDLPEIKNETEVCEDATPLLERYFGRKLVTVVHNNNNTATSRSATTTDDTPPPATTKNPMLPPQQPTATAGGDAPPSTTTTTTTTTEEEENPDDGDNKSSDTLRRSRPDTPVASKLPP</sequence>
<evidence type="ECO:0000313" key="16">
    <source>
        <dbReference type="EMBL" id="KAJ8605437.1"/>
    </source>
</evidence>
<evidence type="ECO:0000256" key="4">
    <source>
        <dbReference type="ARBA" id="ARBA00022737"/>
    </source>
</evidence>
<protein>
    <recommendedName>
        <fullName evidence="15">Ion transport domain-containing protein</fullName>
    </recommendedName>
</protein>
<evidence type="ECO:0000256" key="12">
    <source>
        <dbReference type="RuleBase" id="RU003808"/>
    </source>
</evidence>
<reference evidence="16" key="1">
    <citation type="submission" date="2023-01" db="EMBL/GenBank/DDBJ databases">
        <title>Metagenome sequencing of chrysophaentin producing Chrysophaeum taylorii.</title>
        <authorList>
            <person name="Davison J."/>
            <person name="Bewley C."/>
        </authorList>
    </citation>
    <scope>NUCLEOTIDE SEQUENCE</scope>
    <source>
        <strain evidence="16">NIES-1699</strain>
    </source>
</reference>
<dbReference type="InterPro" id="IPR043203">
    <property type="entry name" value="VGCC_Ca_Na"/>
</dbReference>
<dbReference type="GO" id="GO:0001518">
    <property type="term" value="C:voltage-gated sodium channel complex"/>
    <property type="evidence" value="ECO:0007669"/>
    <property type="project" value="TreeGrafter"/>
</dbReference>
<feature type="binding site" evidence="11">
    <location>
        <position position="861"/>
    </location>
    <ligand>
        <name>Ca(2+)</name>
        <dbReference type="ChEBI" id="CHEBI:29108"/>
    </ligand>
</feature>
<dbReference type="Gene3D" id="1.10.287.70">
    <property type="match status" value="6"/>
</dbReference>
<keyword evidence="5 12" id="KW-0851">Voltage-gated channel</keyword>
<feature type="compositionally biased region" description="Acidic residues" evidence="13">
    <location>
        <begin position="1040"/>
        <end position="1062"/>
    </location>
</feature>
<feature type="region of interest" description="Disordered" evidence="13">
    <location>
        <begin position="950"/>
        <end position="1063"/>
    </location>
</feature>
<keyword evidence="10" id="KW-0407">Ion channel</keyword>
<feature type="transmembrane region" description="Helical" evidence="14">
    <location>
        <begin position="1465"/>
        <end position="1487"/>
    </location>
</feature>
<dbReference type="GO" id="GO:0005891">
    <property type="term" value="C:voltage-gated calcium channel complex"/>
    <property type="evidence" value="ECO:0007669"/>
    <property type="project" value="InterPro"/>
</dbReference>
<evidence type="ECO:0000256" key="5">
    <source>
        <dbReference type="ARBA" id="ARBA00022882"/>
    </source>
</evidence>
<evidence type="ECO:0000256" key="13">
    <source>
        <dbReference type="SAM" id="MobiDB-lite"/>
    </source>
</evidence>
<feature type="transmembrane region" description="Helical" evidence="14">
    <location>
        <begin position="668"/>
        <end position="694"/>
    </location>
</feature>
<dbReference type="EMBL" id="JAQMWT010000315">
    <property type="protein sequence ID" value="KAJ8605437.1"/>
    <property type="molecule type" value="Genomic_DNA"/>
</dbReference>
<dbReference type="PANTHER" id="PTHR10037:SF62">
    <property type="entry name" value="SODIUM CHANNEL PROTEIN 60E"/>
    <property type="match status" value="1"/>
</dbReference>
<keyword evidence="7" id="KW-0406">Ion transport</keyword>
<keyword evidence="11 12" id="KW-0106">Calcium</keyword>
<keyword evidence="9" id="KW-0325">Glycoprotein</keyword>
<feature type="domain" description="Ion transport" evidence="15">
    <location>
        <begin position="634"/>
        <end position="911"/>
    </location>
</feature>
<evidence type="ECO:0000256" key="2">
    <source>
        <dbReference type="ARBA" id="ARBA00022448"/>
    </source>
</evidence>
<feature type="binding site" evidence="11">
    <location>
        <position position="495"/>
    </location>
    <ligand>
        <name>Ca(2+)</name>
        <dbReference type="ChEBI" id="CHEBI:29108"/>
    </ligand>
</feature>
<feature type="compositionally biased region" description="Basic and acidic residues" evidence="13">
    <location>
        <begin position="549"/>
        <end position="561"/>
    </location>
</feature>
<feature type="transmembrane region" description="Helical" evidence="14">
    <location>
        <begin position="763"/>
        <end position="781"/>
    </location>
</feature>
<comment type="caution">
    <text evidence="16">The sequence shown here is derived from an EMBL/GenBank/DDBJ whole genome shotgun (WGS) entry which is preliminary data.</text>
</comment>
<feature type="transmembrane region" description="Helical" evidence="14">
    <location>
        <begin position="1669"/>
        <end position="1694"/>
    </location>
</feature>
<feature type="binding site" evidence="11">
    <location>
        <position position="1427"/>
    </location>
    <ligand>
        <name>Ca(2+)</name>
        <dbReference type="ChEBI" id="CHEBI:29108"/>
    </ligand>
</feature>
<dbReference type="PANTHER" id="PTHR10037">
    <property type="entry name" value="VOLTAGE-GATED CATION CHANNEL CALCIUM AND SODIUM"/>
    <property type="match status" value="1"/>
</dbReference>
<feature type="transmembrane region" description="Helical" evidence="14">
    <location>
        <begin position="54"/>
        <end position="74"/>
    </location>
</feature>
<keyword evidence="4" id="KW-0677">Repeat</keyword>
<evidence type="ECO:0000259" key="15">
    <source>
        <dbReference type="Pfam" id="PF00520"/>
    </source>
</evidence>
<feature type="transmembrane region" description="Helical" evidence="14">
    <location>
        <begin position="200"/>
        <end position="219"/>
    </location>
</feature>
<evidence type="ECO:0000256" key="7">
    <source>
        <dbReference type="ARBA" id="ARBA00023065"/>
    </source>
</evidence>
<feature type="domain" description="Ion transport" evidence="15">
    <location>
        <begin position="471"/>
        <end position="547"/>
    </location>
</feature>
<evidence type="ECO:0000256" key="3">
    <source>
        <dbReference type="ARBA" id="ARBA00022692"/>
    </source>
</evidence>
<name>A0AAD7UIX3_9STRA</name>
<feature type="transmembrane region" description="Helical" evidence="14">
    <location>
        <begin position="880"/>
        <end position="904"/>
    </location>
</feature>
<feature type="transmembrane region" description="Helical" evidence="14">
    <location>
        <begin position="700"/>
        <end position="727"/>
    </location>
</feature>
<feature type="transmembrane region" description="Helical" evidence="14">
    <location>
        <begin position="95"/>
        <end position="118"/>
    </location>
</feature>
<feature type="transmembrane region" description="Helical" evidence="14">
    <location>
        <begin position="1125"/>
        <end position="1146"/>
    </location>
</feature>
<feature type="domain" description="Ion transport" evidence="15">
    <location>
        <begin position="50"/>
        <end position="253"/>
    </location>
</feature>
<feature type="domain" description="Ion transport" evidence="15">
    <location>
        <begin position="1551"/>
        <end position="1859"/>
    </location>
</feature>
<dbReference type="GO" id="GO:0005248">
    <property type="term" value="F:voltage-gated sodium channel activity"/>
    <property type="evidence" value="ECO:0007669"/>
    <property type="project" value="TreeGrafter"/>
</dbReference>
<dbReference type="FunFam" id="1.20.120.350:FF:000068">
    <property type="entry name" value="Sodium channel protein"/>
    <property type="match status" value="1"/>
</dbReference>
<feature type="compositionally biased region" description="Acidic residues" evidence="13">
    <location>
        <begin position="1014"/>
        <end position="1024"/>
    </location>
</feature>
<dbReference type="InterPro" id="IPR027359">
    <property type="entry name" value="Volt_channel_dom_sf"/>
</dbReference>
<dbReference type="FunFam" id="1.20.120.350:FF:000009">
    <property type="entry name" value="Voltage-dependent T-type calcium channel subunit alpha"/>
    <property type="match status" value="1"/>
</dbReference>
<evidence type="ECO:0000256" key="6">
    <source>
        <dbReference type="ARBA" id="ARBA00022989"/>
    </source>
</evidence>
<organism evidence="16 17">
    <name type="scientific">Chrysophaeum taylorii</name>
    <dbReference type="NCBI Taxonomy" id="2483200"/>
    <lineage>
        <taxon>Eukaryota</taxon>
        <taxon>Sar</taxon>
        <taxon>Stramenopiles</taxon>
        <taxon>Ochrophyta</taxon>
        <taxon>Pelagophyceae</taxon>
        <taxon>Pelagomonadales</taxon>
        <taxon>Pelagomonadaceae</taxon>
        <taxon>Chrysophaeum</taxon>
    </lineage>
</organism>
<evidence type="ECO:0000256" key="8">
    <source>
        <dbReference type="ARBA" id="ARBA00023136"/>
    </source>
</evidence>
<feature type="transmembrane region" description="Helical" evidence="14">
    <location>
        <begin position="511"/>
        <end position="537"/>
    </location>
</feature>
<feature type="compositionally biased region" description="Basic and acidic residues" evidence="13">
    <location>
        <begin position="2059"/>
        <end position="2072"/>
    </location>
</feature>
<feature type="region of interest" description="Disordered" evidence="13">
    <location>
        <begin position="1999"/>
        <end position="2082"/>
    </location>
</feature>
<dbReference type="GO" id="GO:0046872">
    <property type="term" value="F:metal ion binding"/>
    <property type="evidence" value="ECO:0007669"/>
    <property type="project" value="UniProtKB-KW"/>
</dbReference>
<keyword evidence="11" id="KW-0479">Metal-binding</keyword>
<keyword evidence="2" id="KW-0813">Transport</keyword>
<feature type="transmembrane region" description="Helical" evidence="14">
    <location>
        <begin position="138"/>
        <end position="156"/>
    </location>
</feature>
<dbReference type="PRINTS" id="PR00167">
    <property type="entry name" value="CACHANNEL"/>
</dbReference>
<evidence type="ECO:0000256" key="10">
    <source>
        <dbReference type="ARBA" id="ARBA00023303"/>
    </source>
</evidence>
<evidence type="ECO:0000256" key="1">
    <source>
        <dbReference type="ARBA" id="ARBA00004141"/>
    </source>
</evidence>
<proteinExistence type="inferred from homology"/>
<dbReference type="SUPFAM" id="SSF81324">
    <property type="entry name" value="Voltage-gated potassium channels"/>
    <property type="match status" value="4"/>
</dbReference>
<evidence type="ECO:0000256" key="11">
    <source>
        <dbReference type="PIRSR" id="PIRSR602077-1"/>
    </source>
</evidence>
<feature type="domain" description="Ion transport" evidence="15">
    <location>
        <begin position="1086"/>
        <end position="1498"/>
    </location>
</feature>
<feature type="compositionally biased region" description="Low complexity" evidence="13">
    <location>
        <begin position="1999"/>
        <end position="2013"/>
    </location>
</feature>
<feature type="transmembrane region" description="Helical" evidence="14">
    <location>
        <begin position="1618"/>
        <end position="1648"/>
    </location>
</feature>
<dbReference type="InterPro" id="IPR005821">
    <property type="entry name" value="Ion_trans_dom"/>
</dbReference>
<feature type="compositionally biased region" description="Low complexity" evidence="13">
    <location>
        <begin position="580"/>
        <end position="589"/>
    </location>
</feature>
<evidence type="ECO:0000256" key="14">
    <source>
        <dbReference type="SAM" id="Phobius"/>
    </source>
</evidence>
<dbReference type="Gene3D" id="1.10.238.10">
    <property type="entry name" value="EF-hand"/>
    <property type="match status" value="1"/>
</dbReference>
<dbReference type="Proteomes" id="UP001230188">
    <property type="component" value="Unassembled WGS sequence"/>
</dbReference>
<keyword evidence="17" id="KW-1185">Reference proteome</keyword>
<dbReference type="Pfam" id="PF00520">
    <property type="entry name" value="Ion_trans"/>
    <property type="match status" value="5"/>
</dbReference>
<feature type="transmembrane region" description="Helical" evidence="14">
    <location>
        <begin position="847"/>
        <end position="868"/>
    </location>
</feature>
<evidence type="ECO:0000313" key="17">
    <source>
        <dbReference type="Proteomes" id="UP001230188"/>
    </source>
</evidence>
<accession>A0AAD7UIX3</accession>
<keyword evidence="6 14" id="KW-1133">Transmembrane helix</keyword>
<dbReference type="InterPro" id="IPR002077">
    <property type="entry name" value="VDCCAlpha1"/>
</dbReference>
<keyword evidence="12" id="KW-0109">Calcium transport</keyword>
<comment type="subcellular location">
    <subcellularLocation>
        <location evidence="1 12">Membrane</location>
        <topology evidence="1 12">Multi-pass membrane protein</topology>
    </subcellularLocation>
</comment>
<gene>
    <name evidence="16" type="ORF">CTAYLR_003319</name>
</gene>
<feature type="region of interest" description="Disordered" evidence="13">
    <location>
        <begin position="544"/>
        <end position="594"/>
    </location>
</feature>
<comment type="similarity">
    <text evidence="12">Belongs to the calcium channel alpha-1 subunit (TC 1.A.1.11) family.</text>
</comment>
<keyword evidence="3 14" id="KW-0812">Transmembrane</keyword>
<keyword evidence="8 14" id="KW-0472">Membrane</keyword>
<dbReference type="Gene3D" id="1.20.120.350">
    <property type="entry name" value="Voltage-gated potassium channels. Chain C"/>
    <property type="match status" value="4"/>
</dbReference>
<keyword evidence="12" id="KW-0107">Calcium channel</keyword>
<feature type="transmembrane region" description="Helical" evidence="14">
    <location>
        <begin position="1204"/>
        <end position="1237"/>
    </location>
</feature>
<feature type="transmembrane region" description="Helical" evidence="14">
    <location>
        <begin position="1576"/>
        <end position="1598"/>
    </location>
</feature>
<feature type="compositionally biased region" description="Pro residues" evidence="13">
    <location>
        <begin position="2014"/>
        <end position="2029"/>
    </location>
</feature>